<evidence type="ECO:0000256" key="6">
    <source>
        <dbReference type="ARBA" id="ARBA00022853"/>
    </source>
</evidence>
<evidence type="ECO:0000256" key="7">
    <source>
        <dbReference type="ARBA" id="ARBA00023015"/>
    </source>
</evidence>
<feature type="domain" description="GYF" evidence="13">
    <location>
        <begin position="322"/>
        <end position="372"/>
    </location>
</feature>
<evidence type="ECO:0000256" key="5">
    <source>
        <dbReference type="ARBA" id="ARBA00022691"/>
    </source>
</evidence>
<dbReference type="GO" id="GO:0032259">
    <property type="term" value="P:methylation"/>
    <property type="evidence" value="ECO:0007669"/>
    <property type="project" value="UniProtKB-KW"/>
</dbReference>
<dbReference type="SUPFAM" id="SSF55277">
    <property type="entry name" value="GYF domain"/>
    <property type="match status" value="1"/>
</dbReference>
<feature type="region of interest" description="Disordered" evidence="11">
    <location>
        <begin position="665"/>
        <end position="724"/>
    </location>
</feature>
<dbReference type="Gene3D" id="3.30.1490.40">
    <property type="match status" value="2"/>
</dbReference>
<dbReference type="InterPro" id="IPR001214">
    <property type="entry name" value="SET_dom"/>
</dbReference>
<name>A0A835HNP3_9MAGN</name>
<feature type="domain" description="SET" evidence="12">
    <location>
        <begin position="1299"/>
        <end position="1416"/>
    </location>
</feature>
<sequence length="1464" mass="160574">MVASVNVVESGGVVDRSLYEYASFLPRKKHKKNLTSQIQQHRDSDSILVSVGDVVSSSSSGCSEDDRNSRFSVCDPSRTVGSHVSVEASSSMANCTGGAPLSSSSGGVKSEVQNGYTQPPMQPVSVSGWMYINECGQMCGPYIQEQLYEGLSTGFLPEDLPVYPVVNGGLINPVHLKFFKQFPEHVATGFAYWNTNLKTTLTGEHTINSGSCSSNVTSNEQVKSIDCSAAPVAHNVSQQTPSSCDNYTSYGYQPPIQDAEATNIASSSAPVVTSVSQVTPSAYLSSNTFGHEPQILDKEETNVASPNAPMVYIIIVFQSSEESCWVFDDEEGKRRGPHSLAELYSWHHYGYLRDSLTVYHMDSKFEPFTLISMVNAWRTNRAEIVTPPDLKVNENSSSASFMTAISEEVSNQLHLGIMRAARRLVLDEIISSIISDFAAAKKAERHVKPDTTKQTEIVWEKKKYVRSSDVVTTSPLCDHLMPVITPVQYPESSKSVGSYENYSEALATTRKVFFDSCMQLMWNAVFYDPVLEQSSAWRKRKRWSDSPTLQNTLAIAEDDMPVVDSRDMIEKEQCGQESSFSDEYPPGFGPAKKCSIIPVQLSSILKSESCHPGGVCFSVTRQVNENITEIKESVENALHLSVHSSVSEYFKSLVDGEVMSLTDSALGNNTNEGDNCTLKSSLQKSAHDSHDESAAGSSKSSSLGNIQTGTGTLGPVLHTSGSPLEGSRLTHTVSAFERLGLPIAVVDSGKVSGEPPPPGTEDSFIPALSSQNVSLQLSNSDNYMPKMNGFVSLAICRQKLHDVVLKEWKSFFTNDALRSCYRTALKKQNGPEERAVKTGKRKTKAPTKPKKRRDRSQNCNSLVLKSAALKKQCPKERVVETGKQKPKESPAVLEKLRVGSKNFNNAGVSRVIGKHTSLQKKKSARKKLGSLSECMALKDTRIPGQGVVRKQPFSGVGSEAVELENVNVNSLVEGTVKDKAPPLIDNANVEPIIENRLLNDSSCSIKTAADPLEESACVIQSSVEDDVSCNVEGFLKELPLIDNAILEPAAENRLADDFSCVLNTTADLPKEIGHVIQSSDAGSVEFIIDDVTCNVEGSPAAAPGLNDKDNSVNSNGSFIKLLQINAVDNCSSSIRNCSSIAQITLVIFNSFLYVAAKKSRLKRKFSRNDLPTGRPEKVLKLTSRNAAKKSKGKQLALKKVKSTKSKKPDSCPESDGCARCSISGWDWRKWSLNASPADRARARGAPSTPNRYSRYVNTSHVSNAKGLTARTNRVKFRNLLAAAEGADLLKVTQLKARKKRLRFQRSKIHDWGLVALEPIEAEDFVIEYVGQLIRPRISDIREREYEKMGIGSSYLFRLDDGYVVDATKRGGIARFINHSCEPNCYTKVISVEGQKKIFIYAKRQIFAGEEITYNYKFPLEEEKIPCNCGSKRPTSFCCLLNFKDGRGDFPTLAHDAVQKSQHGM</sequence>
<evidence type="ECO:0000256" key="4">
    <source>
        <dbReference type="ARBA" id="ARBA00022679"/>
    </source>
</evidence>
<comment type="subcellular location">
    <subcellularLocation>
        <location evidence="1">Nucleus</location>
    </subcellularLocation>
</comment>
<evidence type="ECO:0000313" key="14">
    <source>
        <dbReference type="EMBL" id="KAF9601714.1"/>
    </source>
</evidence>
<organism evidence="14 15">
    <name type="scientific">Coptis chinensis</name>
    <dbReference type="NCBI Taxonomy" id="261450"/>
    <lineage>
        <taxon>Eukaryota</taxon>
        <taxon>Viridiplantae</taxon>
        <taxon>Streptophyta</taxon>
        <taxon>Embryophyta</taxon>
        <taxon>Tracheophyta</taxon>
        <taxon>Spermatophyta</taxon>
        <taxon>Magnoliopsida</taxon>
        <taxon>Ranunculales</taxon>
        <taxon>Ranunculaceae</taxon>
        <taxon>Coptidoideae</taxon>
        <taxon>Coptis</taxon>
    </lineage>
</organism>
<dbReference type="CDD" id="cd19169">
    <property type="entry name" value="SET_SETD1"/>
    <property type="match status" value="1"/>
</dbReference>
<proteinExistence type="predicted"/>
<evidence type="ECO:0000313" key="15">
    <source>
        <dbReference type="Proteomes" id="UP000631114"/>
    </source>
</evidence>
<dbReference type="InterPro" id="IPR035445">
    <property type="entry name" value="GYF-like_dom_sf"/>
</dbReference>
<dbReference type="GO" id="GO:0048188">
    <property type="term" value="C:Set1C/COMPASS complex"/>
    <property type="evidence" value="ECO:0007669"/>
    <property type="project" value="InterPro"/>
</dbReference>
<protein>
    <recommendedName>
        <fullName evidence="2">[histone H3]-lysine(4) N-trimethyltransferase</fullName>
        <ecNumber evidence="2">2.1.1.354</ecNumber>
    </recommendedName>
</protein>
<dbReference type="GO" id="GO:0140999">
    <property type="term" value="F:histone H3K4 trimethyltransferase activity"/>
    <property type="evidence" value="ECO:0007669"/>
    <property type="project" value="UniProtKB-EC"/>
</dbReference>
<keyword evidence="4" id="KW-0808">Transferase</keyword>
<dbReference type="InterPro" id="IPR037841">
    <property type="entry name" value="SET_SETD1A/B"/>
</dbReference>
<comment type="catalytic activity">
    <reaction evidence="10">
        <text>L-lysyl(4)-[histone H3] + 3 S-adenosyl-L-methionine = N(6),N(6),N(6)-trimethyl-L-lysyl(4)-[histone H3] + 3 S-adenosyl-L-homocysteine + 3 H(+)</text>
        <dbReference type="Rhea" id="RHEA:60260"/>
        <dbReference type="Rhea" id="RHEA-COMP:15537"/>
        <dbReference type="Rhea" id="RHEA-COMP:15547"/>
        <dbReference type="ChEBI" id="CHEBI:15378"/>
        <dbReference type="ChEBI" id="CHEBI:29969"/>
        <dbReference type="ChEBI" id="CHEBI:57856"/>
        <dbReference type="ChEBI" id="CHEBI:59789"/>
        <dbReference type="ChEBI" id="CHEBI:61961"/>
        <dbReference type="EC" id="2.1.1.354"/>
    </reaction>
</comment>
<evidence type="ECO:0000256" key="1">
    <source>
        <dbReference type="ARBA" id="ARBA00004123"/>
    </source>
</evidence>
<dbReference type="PANTHER" id="PTHR45814:SF2">
    <property type="entry name" value="HISTONE-LYSINE N-METHYLTRANSFERASE SETD1"/>
    <property type="match status" value="1"/>
</dbReference>
<dbReference type="InterPro" id="IPR044570">
    <property type="entry name" value="Set1-like"/>
</dbReference>
<dbReference type="PROSITE" id="PS50829">
    <property type="entry name" value="GYF"/>
    <property type="match status" value="1"/>
</dbReference>
<evidence type="ECO:0000256" key="9">
    <source>
        <dbReference type="ARBA" id="ARBA00023242"/>
    </source>
</evidence>
<dbReference type="SUPFAM" id="SSF82199">
    <property type="entry name" value="SET domain"/>
    <property type="match status" value="1"/>
</dbReference>
<feature type="compositionally biased region" description="Basic residues" evidence="11">
    <location>
        <begin position="837"/>
        <end position="854"/>
    </location>
</feature>
<dbReference type="EC" id="2.1.1.354" evidence="2"/>
<dbReference type="InterPro" id="IPR046341">
    <property type="entry name" value="SET_dom_sf"/>
</dbReference>
<feature type="region of interest" description="Disordered" evidence="11">
    <location>
        <begin position="827"/>
        <end position="859"/>
    </location>
</feature>
<dbReference type="PANTHER" id="PTHR45814">
    <property type="entry name" value="HISTONE-LYSINE N-METHYLTRANSFERASE SETD1"/>
    <property type="match status" value="1"/>
</dbReference>
<evidence type="ECO:0000259" key="13">
    <source>
        <dbReference type="PROSITE" id="PS50829"/>
    </source>
</evidence>
<dbReference type="EMBL" id="JADFTS010000006">
    <property type="protein sequence ID" value="KAF9601714.1"/>
    <property type="molecule type" value="Genomic_DNA"/>
</dbReference>
<feature type="compositionally biased region" description="Basic residues" evidence="11">
    <location>
        <begin position="1186"/>
        <end position="1205"/>
    </location>
</feature>
<keyword evidence="5" id="KW-0949">S-adenosyl-L-methionine</keyword>
<evidence type="ECO:0000259" key="12">
    <source>
        <dbReference type="PROSITE" id="PS50280"/>
    </source>
</evidence>
<keyword evidence="7" id="KW-0805">Transcription regulation</keyword>
<reference evidence="14 15" key="1">
    <citation type="submission" date="2020-10" db="EMBL/GenBank/DDBJ databases">
        <title>The Coptis chinensis genome and diversification of protoberbering-type alkaloids.</title>
        <authorList>
            <person name="Wang B."/>
            <person name="Shu S."/>
            <person name="Song C."/>
            <person name="Liu Y."/>
        </authorList>
    </citation>
    <scope>NUCLEOTIDE SEQUENCE [LARGE SCALE GENOMIC DNA]</scope>
    <source>
        <strain evidence="14">HL-2020</strain>
        <tissue evidence="14">Leaf</tissue>
    </source>
</reference>
<dbReference type="Gene3D" id="2.170.270.10">
    <property type="entry name" value="SET domain"/>
    <property type="match status" value="1"/>
</dbReference>
<comment type="caution">
    <text evidence="14">The sequence shown here is derived from an EMBL/GenBank/DDBJ whole genome shotgun (WGS) entry which is preliminary data.</text>
</comment>
<dbReference type="PROSITE" id="PS50280">
    <property type="entry name" value="SET"/>
    <property type="match status" value="1"/>
</dbReference>
<feature type="compositionally biased region" description="Polar residues" evidence="11">
    <location>
        <begin position="665"/>
        <end position="684"/>
    </location>
</feature>
<evidence type="ECO:0000256" key="2">
    <source>
        <dbReference type="ARBA" id="ARBA00012182"/>
    </source>
</evidence>
<keyword evidence="3" id="KW-0489">Methyltransferase</keyword>
<evidence type="ECO:0000256" key="3">
    <source>
        <dbReference type="ARBA" id="ARBA00022603"/>
    </source>
</evidence>
<dbReference type="SMART" id="SM00317">
    <property type="entry name" value="SET"/>
    <property type="match status" value="1"/>
</dbReference>
<dbReference type="Proteomes" id="UP000631114">
    <property type="component" value="Unassembled WGS sequence"/>
</dbReference>
<feature type="region of interest" description="Disordered" evidence="11">
    <location>
        <begin position="1184"/>
        <end position="1216"/>
    </location>
</feature>
<keyword evidence="8" id="KW-0804">Transcription</keyword>
<evidence type="ECO:0000256" key="8">
    <source>
        <dbReference type="ARBA" id="ARBA00023163"/>
    </source>
</evidence>
<accession>A0A835HNP3</accession>
<evidence type="ECO:0000256" key="10">
    <source>
        <dbReference type="ARBA" id="ARBA00047571"/>
    </source>
</evidence>
<keyword evidence="9" id="KW-0539">Nucleus</keyword>
<dbReference type="OrthoDB" id="308383at2759"/>
<evidence type="ECO:0000256" key="11">
    <source>
        <dbReference type="SAM" id="MobiDB-lite"/>
    </source>
</evidence>
<keyword evidence="15" id="KW-1185">Reference proteome</keyword>
<keyword evidence="6" id="KW-0156">Chromatin regulator</keyword>
<dbReference type="Pfam" id="PF00856">
    <property type="entry name" value="SET"/>
    <property type="match status" value="1"/>
</dbReference>
<gene>
    <name evidence="14" type="ORF">IFM89_022701</name>
</gene>
<dbReference type="InterPro" id="IPR003169">
    <property type="entry name" value="GYF"/>
</dbReference>